<dbReference type="CDD" id="cd04186">
    <property type="entry name" value="GT_2_like_c"/>
    <property type="match status" value="1"/>
</dbReference>
<keyword evidence="3" id="KW-1185">Reference proteome</keyword>
<gene>
    <name evidence="2" type="ORF">H3Z82_09295</name>
</gene>
<keyword evidence="2" id="KW-0808">Transferase</keyword>
<evidence type="ECO:0000313" key="3">
    <source>
        <dbReference type="Proteomes" id="UP000541857"/>
    </source>
</evidence>
<organism evidence="2 3">
    <name type="scientific">Gelidibacter maritimus</name>
    <dbReference type="NCBI Taxonomy" id="2761487"/>
    <lineage>
        <taxon>Bacteria</taxon>
        <taxon>Pseudomonadati</taxon>
        <taxon>Bacteroidota</taxon>
        <taxon>Flavobacteriia</taxon>
        <taxon>Flavobacteriales</taxon>
        <taxon>Flavobacteriaceae</taxon>
        <taxon>Gelidibacter</taxon>
    </lineage>
</organism>
<feature type="domain" description="Glycosyltransferase 2-like" evidence="1">
    <location>
        <begin position="4"/>
        <end position="150"/>
    </location>
</feature>
<dbReference type="InterPro" id="IPR001173">
    <property type="entry name" value="Glyco_trans_2-like"/>
</dbReference>
<accession>A0A7W2M563</accession>
<protein>
    <submittedName>
        <fullName evidence="2">Glycosyltransferase family 2 protein</fullName>
    </submittedName>
</protein>
<reference evidence="2 3" key="1">
    <citation type="submission" date="2020-07" db="EMBL/GenBank/DDBJ databases">
        <title>Bacterium isolated from marine sediment.</title>
        <authorList>
            <person name="Shang D."/>
        </authorList>
    </citation>
    <scope>NUCLEOTIDE SEQUENCE [LARGE SCALE GENOMIC DNA]</scope>
    <source>
        <strain evidence="2 3">F6074</strain>
    </source>
</reference>
<comment type="caution">
    <text evidence="2">The sequence shown here is derived from an EMBL/GenBank/DDBJ whole genome shotgun (WGS) entry which is preliminary data.</text>
</comment>
<dbReference type="PANTHER" id="PTHR43179:SF7">
    <property type="entry name" value="RHAMNOSYLTRANSFERASE WBBL"/>
    <property type="match status" value="1"/>
</dbReference>
<dbReference type="EMBL" id="JACGLT010000006">
    <property type="protein sequence ID" value="MBA6152917.1"/>
    <property type="molecule type" value="Genomic_DNA"/>
</dbReference>
<dbReference type="GO" id="GO:0016740">
    <property type="term" value="F:transferase activity"/>
    <property type="evidence" value="ECO:0007669"/>
    <property type="project" value="UniProtKB-KW"/>
</dbReference>
<dbReference type="AlphaFoldDB" id="A0A7W2M563"/>
<dbReference type="RefSeq" id="WP_182205227.1">
    <property type="nucleotide sequence ID" value="NZ_JACGLT010000006.1"/>
</dbReference>
<dbReference type="PANTHER" id="PTHR43179">
    <property type="entry name" value="RHAMNOSYLTRANSFERASE WBBL"/>
    <property type="match status" value="1"/>
</dbReference>
<dbReference type="Pfam" id="PF00535">
    <property type="entry name" value="Glycos_transf_2"/>
    <property type="match status" value="1"/>
</dbReference>
<evidence type="ECO:0000313" key="2">
    <source>
        <dbReference type="EMBL" id="MBA6152917.1"/>
    </source>
</evidence>
<evidence type="ECO:0000259" key="1">
    <source>
        <dbReference type="Pfam" id="PF00535"/>
    </source>
</evidence>
<sequence>MKLSVIILNYNVRYFLELCIKSVQAAITDLDAEIIVVDNHSSDDSCQMVKQLFPEVILIENKENFGFSKGNNIGVVQAKGDYLCILNPDTMVAEDTFTKVMAYAADRPNMGVLGCQLIDGCGTFLPESKRNIPTPKVAVKKMLGFSDAYYANHLGAAEIGQTDILVGAFMVLKKTVFNEVGGFDEDYFMYGEDIDLSYKILKSGYDNIYYGKAVVLHYKGESTLKDKTYAKRFYGAMHIFYKKHFKSSLLFDAVVWLGILFSKFLSKVPKEIHQKATNYVLMTENSAFNLELPFKTTKVHATTNIAPHTQIVFDGNTIDNKLIIEYMNRSEKDKKLTFRILPKNARFIVGSDSSEHRGEVIKL</sequence>
<dbReference type="InterPro" id="IPR029044">
    <property type="entry name" value="Nucleotide-diphossugar_trans"/>
</dbReference>
<name>A0A7W2M563_9FLAO</name>
<dbReference type="Proteomes" id="UP000541857">
    <property type="component" value="Unassembled WGS sequence"/>
</dbReference>
<dbReference type="Gene3D" id="3.90.550.10">
    <property type="entry name" value="Spore Coat Polysaccharide Biosynthesis Protein SpsA, Chain A"/>
    <property type="match status" value="1"/>
</dbReference>
<dbReference type="SUPFAM" id="SSF53448">
    <property type="entry name" value="Nucleotide-diphospho-sugar transferases"/>
    <property type="match status" value="1"/>
</dbReference>
<proteinExistence type="predicted"/>